<feature type="non-terminal residue" evidence="3">
    <location>
        <position position="109"/>
    </location>
</feature>
<reference evidence="4" key="1">
    <citation type="submission" date="2016-04" db="EMBL/GenBank/DDBJ databases">
        <title>Comparative genomics of biotechnologically important yeasts.</title>
        <authorList>
            <consortium name="DOE Joint Genome Institute"/>
            <person name="Riley R."/>
            <person name="Haridas S."/>
            <person name="Wolfe K.H."/>
            <person name="Lopes M.R."/>
            <person name="Hittinger C.T."/>
            <person name="Goker M."/>
            <person name="Salamov A."/>
            <person name="Wisecaver J."/>
            <person name="Long T.M."/>
            <person name="Aerts A.L."/>
            <person name="Barry K."/>
            <person name="Choi C."/>
            <person name="Clum A."/>
            <person name="Coughlan A.Y."/>
            <person name="Deshpande S."/>
            <person name="Douglass A.P."/>
            <person name="Hanson S.J."/>
            <person name="Klenk H.-P."/>
            <person name="Labutti K."/>
            <person name="Lapidus A."/>
            <person name="Lindquist E."/>
            <person name="Lipzen A."/>
            <person name="Meier-Kolthoff J.P."/>
            <person name="Ohm R.A."/>
            <person name="Otillar R.P."/>
            <person name="Pangilinan J."/>
            <person name="Peng Y."/>
            <person name="Rokas A."/>
            <person name="Rosa C.A."/>
            <person name="Scheuner C."/>
            <person name="Sibirny A.A."/>
            <person name="Slot J.C."/>
            <person name="Stielow J.B."/>
            <person name="Sun H."/>
            <person name="Kurtzman C.P."/>
            <person name="Blackwell M."/>
            <person name="Grigoriev I.V."/>
            <person name="Jeffries T.W."/>
        </authorList>
    </citation>
    <scope>NUCLEOTIDE SEQUENCE [LARGE SCALE GENOMIC DNA]</scope>
    <source>
        <strain evidence="4">NRRL YB-2248</strain>
    </source>
</reference>
<evidence type="ECO:0000259" key="2">
    <source>
        <dbReference type="SMART" id="SM01155"/>
    </source>
</evidence>
<evidence type="ECO:0000313" key="4">
    <source>
        <dbReference type="Proteomes" id="UP000094801"/>
    </source>
</evidence>
<protein>
    <recommendedName>
        <fullName evidence="2">Ribosomal protein mS38 C-terminal domain-containing protein</fullName>
    </recommendedName>
</protein>
<proteinExistence type="predicted"/>
<feature type="region of interest" description="Disordered" evidence="1">
    <location>
        <begin position="89"/>
        <end position="109"/>
    </location>
</feature>
<dbReference type="EMBL" id="KV453848">
    <property type="protein sequence ID" value="ODV87505.1"/>
    <property type="molecule type" value="Genomic_DNA"/>
</dbReference>
<organism evidence="3 4">
    <name type="scientific">[Candida] arabinofermentans NRRL YB-2248</name>
    <dbReference type="NCBI Taxonomy" id="983967"/>
    <lineage>
        <taxon>Eukaryota</taxon>
        <taxon>Fungi</taxon>
        <taxon>Dikarya</taxon>
        <taxon>Ascomycota</taxon>
        <taxon>Saccharomycotina</taxon>
        <taxon>Pichiomycetes</taxon>
        <taxon>Pichiales</taxon>
        <taxon>Pichiaceae</taxon>
        <taxon>Ogataea</taxon>
        <taxon>Ogataea/Candida clade</taxon>
    </lineage>
</organism>
<name>A0A1E4T6Y8_9ASCO</name>
<evidence type="ECO:0000256" key="1">
    <source>
        <dbReference type="SAM" id="MobiDB-lite"/>
    </source>
</evidence>
<feature type="domain" description="Ribosomal protein mS38 C-terminal" evidence="2">
    <location>
        <begin position="77"/>
        <end position="108"/>
    </location>
</feature>
<accession>A0A1E4T6Y8</accession>
<dbReference type="SMART" id="SM01155">
    <property type="entry name" value="DUF1713"/>
    <property type="match status" value="1"/>
</dbReference>
<keyword evidence="4" id="KW-1185">Reference proteome</keyword>
<dbReference type="STRING" id="983967.A0A1E4T6Y8"/>
<dbReference type="InterPro" id="IPR013177">
    <property type="entry name" value="Ribosomal_mS38_C"/>
</dbReference>
<dbReference type="Proteomes" id="UP000094801">
    <property type="component" value="Unassembled WGS sequence"/>
</dbReference>
<dbReference type="Pfam" id="PF08213">
    <property type="entry name" value="COX24_C"/>
    <property type="match status" value="1"/>
</dbReference>
<gene>
    <name evidence="3" type="ORF">CANARDRAFT_26906</name>
</gene>
<evidence type="ECO:0000313" key="3">
    <source>
        <dbReference type="EMBL" id="ODV87505.1"/>
    </source>
</evidence>
<sequence>MFKRLSVLPSITKRLASTFTQGPLTRQFPQHIISKITPLQTPSPQSIISQITPRINNNISSPLVEKIDIVENDKEYLMTSVLRKRRLAMKKHKLRKRRKAQRALKIKLG</sequence>
<dbReference type="AlphaFoldDB" id="A0A1E4T6Y8"/>